<evidence type="ECO:0000256" key="9">
    <source>
        <dbReference type="ARBA" id="ARBA00022833"/>
    </source>
</evidence>
<comment type="catalytic activity">
    <reaction evidence="11">
        <text>L-cysteinyl-[protein] + (2E,6E)-farnesyl diphosphate = S-(2E,6E)-farnesyl-L-cysteinyl-[protein] + diphosphate</text>
        <dbReference type="Rhea" id="RHEA:13345"/>
        <dbReference type="Rhea" id="RHEA-COMP:10131"/>
        <dbReference type="Rhea" id="RHEA-COMP:11535"/>
        <dbReference type="ChEBI" id="CHEBI:29950"/>
        <dbReference type="ChEBI" id="CHEBI:33019"/>
        <dbReference type="ChEBI" id="CHEBI:86019"/>
        <dbReference type="ChEBI" id="CHEBI:175763"/>
        <dbReference type="EC" id="2.5.1.58"/>
    </reaction>
</comment>
<dbReference type="Gene3D" id="1.50.10.20">
    <property type="match status" value="1"/>
</dbReference>
<comment type="subunit">
    <text evidence="14">Heterodimer of an alpha and a beta subunit.</text>
</comment>
<reference evidence="16" key="1">
    <citation type="submission" date="2020-02" db="EMBL/GenBank/DDBJ databases">
        <title>Relaxed selection underlies rapid genomic changes in the transitions from sociality to social parasitism in ants.</title>
        <authorList>
            <person name="Bi X."/>
        </authorList>
    </citation>
    <scope>NUCLEOTIDE SEQUENCE</scope>
    <source>
        <strain evidence="16">BGI-DK2013a</strain>
        <tissue evidence="16">Whole body</tissue>
    </source>
</reference>
<dbReference type="FunFam" id="1.50.10.20:FF:000007">
    <property type="entry name" value="Protein farnesyltransferase subunit beta"/>
    <property type="match status" value="1"/>
</dbReference>
<keyword evidence="8" id="KW-0677">Repeat</keyword>
<evidence type="ECO:0000256" key="8">
    <source>
        <dbReference type="ARBA" id="ARBA00022737"/>
    </source>
</evidence>
<protein>
    <recommendedName>
        <fullName evidence="3 14">Protein farnesyltransferase subunit beta</fullName>
        <shortName evidence="14">FTase-beta</shortName>
        <ecNumber evidence="2 14">2.5.1.58</ecNumber>
    </recommendedName>
</protein>
<dbReference type="Proteomes" id="UP000667349">
    <property type="component" value="Unassembled WGS sequence"/>
</dbReference>
<sequence length="538" mass="60531">MFKRNVCRNVIFVNVGIQKMSRYVQKCIEITHQQNKKTLTSFLKIDLLYVAKAISEDNLRWNSESAKITDHPCKRNRTSFPRVDFGHNISYQQYYFAREYGKLQDAPGSLTNRGFPTNLPSTSRTGPLRRVGPPRIMSDLELGLKTGRRSYEEILKQRQDEGYKTATTNEQARVEEIVLKFYRSCREGDPVLLRPKHIQFLKKAITNLNDTYECLDSSRPWLCFWILHSLAILGERLESEECSQIAGFLAKCQSSTGGFGGGPGQYPHLASTYAAVNALCTIGTQEAYDVIDRKNLKRFLASLRGEDGSFCMHENGEVDIRGAYCALAAAKLTNVYTPDMFKGTAEWIAKCQTWEGGFGGCPGMEAHGGYAYCALAALVMLGKTELCHLPKLLRWIVNKQMRLEGGFQGRTNKLVDGCYSFWQGGTFPLIAAILSTQVKGFNNSDHWLFNQEALQEYILTCCQNPHGGLLDKPGKNRDIYHTCYVLSGLSIAQNSPIKSIIGRRLTNKVEVIHPVYNVEYSAAKKAQEYFPTLPIPAD</sequence>
<dbReference type="GO" id="GO:0006629">
    <property type="term" value="P:lipid metabolic process"/>
    <property type="evidence" value="ECO:0007669"/>
    <property type="project" value="UniProtKB-KW"/>
</dbReference>
<comment type="cofactor">
    <cofactor evidence="14">
        <name>Zn(2+)</name>
        <dbReference type="ChEBI" id="CHEBI:29105"/>
    </cofactor>
    <text evidence="14">Binds 1 zinc ion per subunit.</text>
</comment>
<dbReference type="AlphaFoldDB" id="A0A836EDS8"/>
<dbReference type="CDD" id="cd02893">
    <property type="entry name" value="FTase"/>
    <property type="match status" value="1"/>
</dbReference>
<evidence type="ECO:0000313" key="16">
    <source>
        <dbReference type="EMBL" id="KAG5310274.1"/>
    </source>
</evidence>
<evidence type="ECO:0000256" key="14">
    <source>
        <dbReference type="RuleBase" id="RU365056"/>
    </source>
</evidence>
<proteinExistence type="inferred from homology"/>
<evidence type="ECO:0000256" key="11">
    <source>
        <dbReference type="ARBA" id="ARBA00050225"/>
    </source>
</evidence>
<evidence type="ECO:0000256" key="3">
    <source>
        <dbReference type="ARBA" id="ARBA00015798"/>
    </source>
</evidence>
<keyword evidence="10" id="KW-0443">Lipid metabolism</keyword>
<comment type="caution">
    <text evidence="16">The sequence shown here is derived from an EMBL/GenBank/DDBJ whole genome shotgun (WGS) entry which is preliminary data.</text>
</comment>
<evidence type="ECO:0000256" key="10">
    <source>
        <dbReference type="ARBA" id="ARBA00023098"/>
    </source>
</evidence>
<keyword evidence="4" id="KW-0597">Phosphoprotein</keyword>
<keyword evidence="17" id="KW-1185">Reference proteome</keyword>
<comment type="similarity">
    <text evidence="1 14">Belongs to the protein prenyltransferase subunit beta family.</text>
</comment>
<evidence type="ECO:0000256" key="13">
    <source>
        <dbReference type="ARBA" id="ARBA00064192"/>
    </source>
</evidence>
<keyword evidence="6 14" id="KW-0808">Transferase</keyword>
<dbReference type="GO" id="GO:0005965">
    <property type="term" value="C:protein farnesyltransferase complex"/>
    <property type="evidence" value="ECO:0007669"/>
    <property type="project" value="UniProtKB-UniRule"/>
</dbReference>
<gene>
    <name evidence="16" type="primary">Fntb</name>
    <name evidence="16" type="ORF">G6Z75_0008666</name>
</gene>
<organism evidence="16 17">
    <name type="scientific">Acromyrmex insinuator</name>
    <dbReference type="NCBI Taxonomy" id="230686"/>
    <lineage>
        <taxon>Eukaryota</taxon>
        <taxon>Metazoa</taxon>
        <taxon>Ecdysozoa</taxon>
        <taxon>Arthropoda</taxon>
        <taxon>Hexapoda</taxon>
        <taxon>Insecta</taxon>
        <taxon>Pterygota</taxon>
        <taxon>Neoptera</taxon>
        <taxon>Endopterygota</taxon>
        <taxon>Hymenoptera</taxon>
        <taxon>Apocrita</taxon>
        <taxon>Aculeata</taxon>
        <taxon>Formicoidea</taxon>
        <taxon>Formicidae</taxon>
        <taxon>Myrmicinae</taxon>
        <taxon>Acromyrmex</taxon>
    </lineage>
</organism>
<comment type="function">
    <text evidence="14">Catalyzes the transfer of a farnesyl moiety from farnesyl diphosphate to a cysteine at the fourth position from the C-terminus of several proteins. The beta subunit is responsible for peptide-binding.</text>
</comment>
<dbReference type="EC" id="2.5.1.58" evidence="2 14"/>
<evidence type="ECO:0000256" key="5">
    <source>
        <dbReference type="ARBA" id="ARBA00022602"/>
    </source>
</evidence>
<dbReference type="GO" id="GO:0004660">
    <property type="term" value="F:protein farnesyltransferase activity"/>
    <property type="evidence" value="ECO:0007669"/>
    <property type="project" value="UniProtKB-UniRule"/>
</dbReference>
<keyword evidence="7 14" id="KW-0479">Metal-binding</keyword>
<evidence type="ECO:0000256" key="4">
    <source>
        <dbReference type="ARBA" id="ARBA00022553"/>
    </source>
</evidence>
<dbReference type="InterPro" id="IPR001330">
    <property type="entry name" value="Prenyltrans"/>
</dbReference>
<keyword evidence="5 14" id="KW-0637">Prenyltransferase</keyword>
<dbReference type="PANTHER" id="PTHR11774">
    <property type="entry name" value="GERANYLGERANYL TRANSFERASE TYPE BETA SUBUNIT"/>
    <property type="match status" value="1"/>
</dbReference>
<dbReference type="EMBL" id="JAANHZ010000504">
    <property type="protein sequence ID" value="KAG5310274.1"/>
    <property type="molecule type" value="Genomic_DNA"/>
</dbReference>
<feature type="non-terminal residue" evidence="16">
    <location>
        <position position="538"/>
    </location>
</feature>
<dbReference type="GO" id="GO:0097354">
    <property type="term" value="P:prenylation"/>
    <property type="evidence" value="ECO:0007669"/>
    <property type="project" value="UniProtKB-UniRule"/>
</dbReference>
<evidence type="ECO:0000256" key="7">
    <source>
        <dbReference type="ARBA" id="ARBA00022723"/>
    </source>
</evidence>
<accession>A0A836EDS8</accession>
<keyword evidence="9 14" id="KW-0862">Zinc</keyword>
<dbReference type="InterPro" id="IPR045089">
    <property type="entry name" value="PGGT1B-like"/>
</dbReference>
<evidence type="ECO:0000313" key="17">
    <source>
        <dbReference type="Proteomes" id="UP000667349"/>
    </source>
</evidence>
<dbReference type="SUPFAM" id="SSF48239">
    <property type="entry name" value="Terpenoid cyclases/Protein prenyltransferases"/>
    <property type="match status" value="1"/>
</dbReference>
<evidence type="ECO:0000256" key="1">
    <source>
        <dbReference type="ARBA" id="ARBA00010497"/>
    </source>
</evidence>
<feature type="domain" description="Prenyltransferase alpha-alpha toroid" evidence="15">
    <location>
        <begin position="192"/>
        <end position="518"/>
    </location>
</feature>
<evidence type="ECO:0000259" key="15">
    <source>
        <dbReference type="Pfam" id="PF00432"/>
    </source>
</evidence>
<name>A0A836EDS8_9HYME</name>
<dbReference type="GO" id="GO:0008270">
    <property type="term" value="F:zinc ion binding"/>
    <property type="evidence" value="ECO:0007669"/>
    <property type="project" value="UniProtKB-UniRule"/>
</dbReference>
<dbReference type="InterPro" id="IPR008930">
    <property type="entry name" value="Terpenoid_cyclase/PrenylTrfase"/>
</dbReference>
<dbReference type="Pfam" id="PF00432">
    <property type="entry name" value="Prenyltrans"/>
    <property type="match status" value="1"/>
</dbReference>
<evidence type="ECO:0000256" key="12">
    <source>
        <dbReference type="ARBA" id="ARBA00055850"/>
    </source>
</evidence>
<dbReference type="InterPro" id="IPR026872">
    <property type="entry name" value="FTB"/>
</dbReference>
<comment type="subunit">
    <text evidence="13">Heterodimer of FNTA and FNTB.</text>
</comment>
<dbReference type="PANTHER" id="PTHR11774:SF6">
    <property type="entry name" value="PROTEIN FARNESYLTRANSFERASE SUBUNIT BETA"/>
    <property type="match status" value="1"/>
</dbReference>
<evidence type="ECO:0000256" key="6">
    <source>
        <dbReference type="ARBA" id="ARBA00022679"/>
    </source>
</evidence>
<comment type="function">
    <text evidence="12">Essential subunit of the farnesyltransferase complex. Catalyzes the transfer of a farnesyl moiety from farnesyl diphosphate to a cysteine at the fourth position from the C-terminus of several proteins having the C-terminal sequence Cys-aliphatic-aliphatic-X.</text>
</comment>
<feature type="non-terminal residue" evidence="16">
    <location>
        <position position="1"/>
    </location>
</feature>
<evidence type="ECO:0000256" key="2">
    <source>
        <dbReference type="ARBA" id="ARBA00012702"/>
    </source>
</evidence>